<evidence type="ECO:0000256" key="6">
    <source>
        <dbReference type="SAM" id="MobiDB-lite"/>
    </source>
</evidence>
<feature type="transmembrane region" description="Helical" evidence="7">
    <location>
        <begin position="368"/>
        <end position="391"/>
    </location>
</feature>
<evidence type="ECO:0000259" key="8">
    <source>
        <dbReference type="PROSITE" id="PS50850"/>
    </source>
</evidence>
<dbReference type="Gene3D" id="1.20.1250.20">
    <property type="entry name" value="MFS general substrate transporter like domains"/>
    <property type="match status" value="1"/>
</dbReference>
<dbReference type="AlphaFoldDB" id="A0A1Q9C606"/>
<feature type="transmembrane region" description="Helical" evidence="7">
    <location>
        <begin position="582"/>
        <end position="600"/>
    </location>
</feature>
<sequence length="736" mass="80918">MKVRADEEDALGDLQQLSQPGRTTDPRKELSISILIYMSTQQKIMMLSLHLLMNKAVLWNGIICLRLCATRKRSRAPDENGRERAEPEADDQNVDMEGRVPVPDADDQNVGVDGRVFPSTRSPGLLYSVARNKVSGSRFVTGQGSGDLFNAQTAPRSHVFQMPFLNRCLAKGLCRADASDVIFWQYKKPWFTRLAHVSERKAKSEHGDQAGLQTLFRQFADEVGRIHLDSIGERIEWHSEWIPALAILPMLVGTVHLQDSASSEAMSAASREQEKPTLGEVVDQIGLGPAQVRASLLGGGVWLADGAELLLIGSVADTLARSWQLSRFLKGFVVTVVYTGVMVGNISSGPLGAHLGRRELVIASYTGIFIFSILSSTSSTIAVLLVWRFIVGWSIGIGQPAWMAIAAEITPSSWRIVTGGFSQTMFAFGELYAAFLLMNDDPSLKHLNWRRVIQLGAIPSLILMALAIPFLQQSPTYLQLKGCHAEAIKVLESMRRDNRASDVSVDFRLPLNPTSSSTEGMLDMLWKQGKTILGAKLILPTMVVSFTCFELNLLYYGCIYAFPQVLSDLVAEGAAQQLLVGALWEIPGVCIGIALGIMYLRKTGIKFYLTLAASVTLLFIIGGNNRNRHWAFDIALYAGYYGIKLSPNIGFVLVYQVANEIYPAEARTLGCGLCLACGRLAAMLGPLLFEGLFELTGTWLTFFLIMAGFAVFNLYVVDVIPETANKILDDHRKPSK</sequence>
<keyword evidence="10" id="KW-1185">Reference proteome</keyword>
<keyword evidence="2" id="KW-0813">Transport</keyword>
<protein>
    <submittedName>
        <fullName evidence="9">Synaptic vesicle 2-related protein</fullName>
    </submittedName>
</protein>
<feature type="region of interest" description="Disordered" evidence="6">
    <location>
        <begin position="74"/>
        <end position="111"/>
    </location>
</feature>
<dbReference type="PANTHER" id="PTHR23511">
    <property type="entry name" value="SYNAPTIC VESICLE GLYCOPROTEIN 2"/>
    <property type="match status" value="1"/>
</dbReference>
<comment type="caution">
    <text evidence="9">The sequence shown here is derived from an EMBL/GenBank/DDBJ whole genome shotgun (WGS) entry which is preliminary data.</text>
</comment>
<dbReference type="InterPro" id="IPR036259">
    <property type="entry name" value="MFS_trans_sf"/>
</dbReference>
<reference evidence="9 10" key="1">
    <citation type="submission" date="2016-02" db="EMBL/GenBank/DDBJ databases">
        <title>Genome analysis of coral dinoflagellate symbionts highlights evolutionary adaptations to a symbiotic lifestyle.</title>
        <authorList>
            <person name="Aranda M."/>
            <person name="Li Y."/>
            <person name="Liew Y.J."/>
            <person name="Baumgarten S."/>
            <person name="Simakov O."/>
            <person name="Wilson M."/>
            <person name="Piel J."/>
            <person name="Ashoor H."/>
            <person name="Bougouffa S."/>
            <person name="Bajic V.B."/>
            <person name="Ryu T."/>
            <person name="Ravasi T."/>
            <person name="Bayer T."/>
            <person name="Micklem G."/>
            <person name="Kim H."/>
            <person name="Bhak J."/>
            <person name="Lajeunesse T.C."/>
            <person name="Voolstra C.R."/>
        </authorList>
    </citation>
    <scope>NUCLEOTIDE SEQUENCE [LARGE SCALE GENOMIC DNA]</scope>
    <source>
        <strain evidence="9 10">CCMP2467</strain>
    </source>
</reference>
<feature type="transmembrane region" description="Helical" evidence="7">
    <location>
        <begin position="328"/>
        <end position="348"/>
    </location>
</feature>
<feature type="transmembrane region" description="Helical" evidence="7">
    <location>
        <begin position="452"/>
        <end position="471"/>
    </location>
</feature>
<feature type="transmembrane region" description="Helical" evidence="7">
    <location>
        <begin position="537"/>
        <end position="562"/>
    </location>
</feature>
<keyword evidence="4 7" id="KW-1133">Transmembrane helix</keyword>
<feature type="compositionally biased region" description="Basic and acidic residues" evidence="6">
    <location>
        <begin position="75"/>
        <end position="87"/>
    </location>
</feature>
<evidence type="ECO:0000313" key="9">
    <source>
        <dbReference type="EMBL" id="OLP78350.1"/>
    </source>
</evidence>
<accession>A0A1Q9C606</accession>
<dbReference type="InterPro" id="IPR020846">
    <property type="entry name" value="MFS_dom"/>
</dbReference>
<dbReference type="EMBL" id="LSRX01001624">
    <property type="protein sequence ID" value="OLP78350.1"/>
    <property type="molecule type" value="Genomic_DNA"/>
</dbReference>
<feature type="transmembrane region" description="Helical" evidence="7">
    <location>
        <begin position="412"/>
        <end position="432"/>
    </location>
</feature>
<evidence type="ECO:0000256" key="7">
    <source>
        <dbReference type="SAM" id="Phobius"/>
    </source>
</evidence>
<evidence type="ECO:0000256" key="2">
    <source>
        <dbReference type="ARBA" id="ARBA00022448"/>
    </source>
</evidence>
<evidence type="ECO:0000313" key="10">
    <source>
        <dbReference type="Proteomes" id="UP000186817"/>
    </source>
</evidence>
<dbReference type="GO" id="GO:0022857">
    <property type="term" value="F:transmembrane transporter activity"/>
    <property type="evidence" value="ECO:0007669"/>
    <property type="project" value="InterPro"/>
</dbReference>
<keyword evidence="5 7" id="KW-0472">Membrane</keyword>
<dbReference type="PROSITE" id="PS50850">
    <property type="entry name" value="MFS"/>
    <property type="match status" value="1"/>
</dbReference>
<dbReference type="Pfam" id="PF00083">
    <property type="entry name" value="Sugar_tr"/>
    <property type="match status" value="1"/>
</dbReference>
<proteinExistence type="predicted"/>
<evidence type="ECO:0000256" key="3">
    <source>
        <dbReference type="ARBA" id="ARBA00022692"/>
    </source>
</evidence>
<comment type="subcellular location">
    <subcellularLocation>
        <location evidence="1">Membrane</location>
        <topology evidence="1">Multi-pass membrane protein</topology>
    </subcellularLocation>
</comment>
<evidence type="ECO:0000256" key="5">
    <source>
        <dbReference type="ARBA" id="ARBA00023136"/>
    </source>
</evidence>
<evidence type="ECO:0000256" key="1">
    <source>
        <dbReference type="ARBA" id="ARBA00004141"/>
    </source>
</evidence>
<feature type="region of interest" description="Disordered" evidence="6">
    <location>
        <begin position="1"/>
        <end position="25"/>
    </location>
</feature>
<feature type="transmembrane region" description="Helical" evidence="7">
    <location>
        <begin position="635"/>
        <end position="657"/>
    </location>
</feature>
<dbReference type="SUPFAM" id="SSF103473">
    <property type="entry name" value="MFS general substrate transporter"/>
    <property type="match status" value="1"/>
</dbReference>
<dbReference type="OrthoDB" id="5296287at2759"/>
<dbReference type="PANTHER" id="PTHR23511:SF34">
    <property type="entry name" value="SYNAPTIC VESICLE GLYCOPROTEIN 2"/>
    <property type="match status" value="1"/>
</dbReference>
<name>A0A1Q9C606_SYMMI</name>
<feature type="domain" description="Major facilitator superfamily (MFS) profile" evidence="8">
    <location>
        <begin position="294"/>
        <end position="724"/>
    </location>
</feature>
<gene>
    <name evidence="9" type="primary">SVOP</name>
    <name evidence="9" type="ORF">AK812_SmicGene41493</name>
</gene>
<feature type="transmembrane region" description="Helical" evidence="7">
    <location>
        <begin position="695"/>
        <end position="717"/>
    </location>
</feature>
<feature type="transmembrane region" description="Helical" evidence="7">
    <location>
        <begin position="669"/>
        <end position="689"/>
    </location>
</feature>
<dbReference type="GO" id="GO:0016020">
    <property type="term" value="C:membrane"/>
    <property type="evidence" value="ECO:0007669"/>
    <property type="project" value="UniProtKB-SubCell"/>
</dbReference>
<evidence type="ECO:0000256" key="4">
    <source>
        <dbReference type="ARBA" id="ARBA00022989"/>
    </source>
</evidence>
<dbReference type="Proteomes" id="UP000186817">
    <property type="component" value="Unassembled WGS sequence"/>
</dbReference>
<organism evidence="9 10">
    <name type="scientific">Symbiodinium microadriaticum</name>
    <name type="common">Dinoflagellate</name>
    <name type="synonym">Zooxanthella microadriatica</name>
    <dbReference type="NCBI Taxonomy" id="2951"/>
    <lineage>
        <taxon>Eukaryota</taxon>
        <taxon>Sar</taxon>
        <taxon>Alveolata</taxon>
        <taxon>Dinophyceae</taxon>
        <taxon>Suessiales</taxon>
        <taxon>Symbiodiniaceae</taxon>
        <taxon>Symbiodinium</taxon>
    </lineage>
</organism>
<feature type="compositionally biased region" description="Acidic residues" evidence="6">
    <location>
        <begin position="1"/>
        <end position="11"/>
    </location>
</feature>
<feature type="transmembrane region" description="Helical" evidence="7">
    <location>
        <begin position="607"/>
        <end position="623"/>
    </location>
</feature>
<keyword evidence="3 7" id="KW-0812">Transmembrane</keyword>
<dbReference type="InterPro" id="IPR005828">
    <property type="entry name" value="MFS_sugar_transport-like"/>
</dbReference>